<dbReference type="KEGG" id="fms:M1R53_02835"/>
<accession>A0A9E7DKN5</accession>
<proteinExistence type="predicted"/>
<evidence type="ECO:0000313" key="3">
    <source>
        <dbReference type="EMBL" id="UQK59599.1"/>
    </source>
</evidence>
<evidence type="ECO:0000256" key="1">
    <source>
        <dbReference type="SAM" id="MobiDB-lite"/>
    </source>
</evidence>
<keyword evidence="4" id="KW-1185">Reference proteome</keyword>
<name>A0A9E7DKN5_9FIRM</name>
<reference evidence="3" key="1">
    <citation type="submission" date="2022-04" db="EMBL/GenBank/DDBJ databases">
        <title>Complete genome sequences of Ezakiella coagulans and Fenollaria massiliensis.</title>
        <authorList>
            <person name="France M.T."/>
            <person name="Clifford J."/>
            <person name="Narina S."/>
            <person name="Rutt L."/>
            <person name="Ravel J."/>
        </authorList>
    </citation>
    <scope>NUCLEOTIDE SEQUENCE</scope>
    <source>
        <strain evidence="3">C0061C2</strain>
    </source>
</reference>
<feature type="signal peptide" evidence="2">
    <location>
        <begin position="1"/>
        <end position="18"/>
    </location>
</feature>
<feature type="chain" id="PRO_5039703546" evidence="2">
    <location>
        <begin position="19"/>
        <end position="193"/>
    </location>
</feature>
<protein>
    <submittedName>
        <fullName evidence="3">Uncharacterized protein</fullName>
    </submittedName>
</protein>
<dbReference type="Proteomes" id="UP000831151">
    <property type="component" value="Chromosome"/>
</dbReference>
<dbReference type="RefSeq" id="WP_249243004.1">
    <property type="nucleotide sequence ID" value="NZ_CP096649.1"/>
</dbReference>
<feature type="region of interest" description="Disordered" evidence="1">
    <location>
        <begin position="20"/>
        <end position="59"/>
    </location>
</feature>
<sequence>MKKILISLLLAISLLSVACSAPSTKQAEKKTETASEEKTEEKDKADDKAEEKDDKKEAGDMKDKVNIKYFDEFKDDEVLAIANVTYNNDKEDLFAAYNVKELRLSENDDAKEYLIIPKDDKTDLVIKSSDSEGDGESFTLGKKFGLKLAISDSDLDKFVFTVKNGDKTKDFSLKLKEDGSLDLDKEIMEVVFK</sequence>
<dbReference type="AlphaFoldDB" id="A0A9E7DKN5"/>
<evidence type="ECO:0000313" key="4">
    <source>
        <dbReference type="Proteomes" id="UP000831151"/>
    </source>
</evidence>
<keyword evidence="2" id="KW-0732">Signal</keyword>
<feature type="compositionally biased region" description="Basic and acidic residues" evidence="1">
    <location>
        <begin position="26"/>
        <end position="59"/>
    </location>
</feature>
<evidence type="ECO:0000256" key="2">
    <source>
        <dbReference type="SAM" id="SignalP"/>
    </source>
</evidence>
<organism evidence="3 4">
    <name type="scientific">Fenollaria massiliensis</name>
    <dbReference type="NCBI Taxonomy" id="938288"/>
    <lineage>
        <taxon>Bacteria</taxon>
        <taxon>Bacillati</taxon>
        <taxon>Bacillota</taxon>
        <taxon>Clostridia</taxon>
        <taxon>Eubacteriales</taxon>
        <taxon>Fenollaria</taxon>
    </lineage>
</organism>
<dbReference type="PROSITE" id="PS51257">
    <property type="entry name" value="PROKAR_LIPOPROTEIN"/>
    <property type="match status" value="1"/>
</dbReference>
<dbReference type="EMBL" id="CP096649">
    <property type="protein sequence ID" value="UQK59599.1"/>
    <property type="molecule type" value="Genomic_DNA"/>
</dbReference>
<gene>
    <name evidence="3" type="ORF">M1R53_02835</name>
</gene>